<dbReference type="SUPFAM" id="SSF52141">
    <property type="entry name" value="Uracil-DNA glycosylase-like"/>
    <property type="match status" value="1"/>
</dbReference>
<dbReference type="InterPro" id="IPR036895">
    <property type="entry name" value="Uracil-DNA_glycosylase-like_sf"/>
</dbReference>
<evidence type="ECO:0000256" key="1">
    <source>
        <dbReference type="ARBA" id="ARBA00001400"/>
    </source>
</evidence>
<evidence type="ECO:0000256" key="5">
    <source>
        <dbReference type="ARBA" id="ARBA00022485"/>
    </source>
</evidence>
<dbReference type="PANTHER" id="PTHR33693">
    <property type="entry name" value="TYPE-5 URACIL-DNA GLYCOSYLASE"/>
    <property type="match status" value="1"/>
</dbReference>
<dbReference type="PANTHER" id="PTHR33693:SF1">
    <property type="entry name" value="TYPE-4 URACIL-DNA GLYCOSYLASE"/>
    <property type="match status" value="1"/>
</dbReference>
<comment type="catalytic activity">
    <reaction evidence="1">
        <text>Hydrolyzes single-stranded DNA or mismatched double-stranded DNA and polynucleotides, releasing free uracil.</text>
        <dbReference type="EC" id="3.2.2.27"/>
    </reaction>
</comment>
<evidence type="ECO:0000256" key="4">
    <source>
        <dbReference type="ARBA" id="ARBA00019403"/>
    </source>
</evidence>
<dbReference type="InterPro" id="IPR005122">
    <property type="entry name" value="Uracil-DNA_glycosylase-like"/>
</dbReference>
<keyword evidence="5" id="KW-0004">4Fe-4S</keyword>
<reference evidence="13 14" key="1">
    <citation type="submission" date="2019-03" db="EMBL/GenBank/DDBJ databases">
        <title>Genomic Encyclopedia of Type Strains, Phase IV (KMG-IV): sequencing the most valuable type-strain genomes for metagenomic binning, comparative biology and taxonomic classification.</title>
        <authorList>
            <person name="Goeker M."/>
        </authorList>
    </citation>
    <scope>NUCLEOTIDE SEQUENCE [LARGE SCALE GENOMIC DNA]</scope>
    <source>
        <strain evidence="13 14">DSM 26752</strain>
    </source>
</reference>
<dbReference type="EMBL" id="SMAE01000009">
    <property type="protein sequence ID" value="TCS88042.1"/>
    <property type="molecule type" value="Genomic_DNA"/>
</dbReference>
<dbReference type="AlphaFoldDB" id="A0A4R3KSK8"/>
<name>A0A4R3KSK8_9FIRM</name>
<feature type="domain" description="Uracil-DNA glycosylase-like" evidence="12">
    <location>
        <begin position="36"/>
        <end position="195"/>
    </location>
</feature>
<keyword evidence="11" id="KW-0234">DNA repair</keyword>
<dbReference type="GO" id="GO:0046872">
    <property type="term" value="F:metal ion binding"/>
    <property type="evidence" value="ECO:0007669"/>
    <property type="project" value="UniProtKB-KW"/>
</dbReference>
<dbReference type="Pfam" id="PF03167">
    <property type="entry name" value="UDG"/>
    <property type="match status" value="1"/>
</dbReference>
<evidence type="ECO:0000313" key="13">
    <source>
        <dbReference type="EMBL" id="TCS88042.1"/>
    </source>
</evidence>
<sequence length="209" mass="24153">MLKHMEKRKVDKMKSDRIEILNNKIIKQYLDKKIVLGYGNINSPIILIGEAPGSKEVELGEPFVGQAGEHFQEFLGILGINREDVYITNTVKYRPTKTNPKTGRLSNRPPTLEEIDKFRDYLIEEISIVNPKIVVTMGNTPLKCIFEKDVKIGNVHGKLLYKKISEENKLIFPLYHPAAVIYRPQLKDVYLEDLKELKKIIDNFKNDMK</sequence>
<dbReference type="CDD" id="cd10030">
    <property type="entry name" value="UDG-F4_TTUDGA_SPO1dp_like"/>
    <property type="match status" value="1"/>
</dbReference>
<proteinExistence type="inferred from homology"/>
<dbReference type="InterPro" id="IPR005273">
    <property type="entry name" value="Ura-DNA_glyco_family4"/>
</dbReference>
<dbReference type="InterPro" id="IPR051536">
    <property type="entry name" value="UDG_Type-4/5"/>
</dbReference>
<evidence type="ECO:0000256" key="8">
    <source>
        <dbReference type="ARBA" id="ARBA00022801"/>
    </source>
</evidence>
<dbReference type="SMART" id="SM00986">
    <property type="entry name" value="UDG"/>
    <property type="match status" value="1"/>
</dbReference>
<keyword evidence="10" id="KW-0411">Iron-sulfur</keyword>
<evidence type="ECO:0000256" key="10">
    <source>
        <dbReference type="ARBA" id="ARBA00023014"/>
    </source>
</evidence>
<dbReference type="GO" id="GO:0004844">
    <property type="term" value="F:uracil DNA N-glycosylase activity"/>
    <property type="evidence" value="ECO:0007669"/>
    <property type="project" value="UniProtKB-EC"/>
</dbReference>
<evidence type="ECO:0000256" key="11">
    <source>
        <dbReference type="ARBA" id="ARBA00023204"/>
    </source>
</evidence>
<accession>A0A4R3KSK8</accession>
<dbReference type="NCBIfam" id="TIGR00758">
    <property type="entry name" value="UDG_fam4"/>
    <property type="match status" value="1"/>
</dbReference>
<evidence type="ECO:0000256" key="3">
    <source>
        <dbReference type="ARBA" id="ARBA00012030"/>
    </source>
</evidence>
<comment type="caution">
    <text evidence="13">The sequence shown here is derived from an EMBL/GenBank/DDBJ whole genome shotgun (WGS) entry which is preliminary data.</text>
</comment>
<keyword evidence="7" id="KW-0227">DNA damage</keyword>
<protein>
    <recommendedName>
        <fullName evidence="4">Type-4 uracil-DNA glycosylase</fullName>
        <ecNumber evidence="3">3.2.2.27</ecNumber>
    </recommendedName>
</protein>
<dbReference type="GO" id="GO:0006281">
    <property type="term" value="P:DNA repair"/>
    <property type="evidence" value="ECO:0007669"/>
    <property type="project" value="UniProtKB-KW"/>
</dbReference>
<dbReference type="GO" id="GO:0051539">
    <property type="term" value="F:4 iron, 4 sulfur cluster binding"/>
    <property type="evidence" value="ECO:0007669"/>
    <property type="project" value="UniProtKB-KW"/>
</dbReference>
<keyword evidence="6" id="KW-0479">Metal-binding</keyword>
<comment type="similarity">
    <text evidence="2">Belongs to the uracil-DNA glycosylase (UDG) superfamily. Type 4 (UDGa) family.</text>
</comment>
<dbReference type="SMART" id="SM00987">
    <property type="entry name" value="UreE_C"/>
    <property type="match status" value="1"/>
</dbReference>
<evidence type="ECO:0000256" key="6">
    <source>
        <dbReference type="ARBA" id="ARBA00022723"/>
    </source>
</evidence>
<dbReference type="Proteomes" id="UP000294567">
    <property type="component" value="Unassembled WGS sequence"/>
</dbReference>
<gene>
    <name evidence="13" type="ORF">EDD65_10984</name>
</gene>
<dbReference type="EC" id="3.2.2.27" evidence="3"/>
<evidence type="ECO:0000256" key="7">
    <source>
        <dbReference type="ARBA" id="ARBA00022763"/>
    </source>
</evidence>
<evidence type="ECO:0000256" key="9">
    <source>
        <dbReference type="ARBA" id="ARBA00023004"/>
    </source>
</evidence>
<keyword evidence="14" id="KW-1185">Reference proteome</keyword>
<evidence type="ECO:0000259" key="12">
    <source>
        <dbReference type="SMART" id="SM00986"/>
    </source>
</evidence>
<dbReference type="RefSeq" id="WP_132028380.1">
    <property type="nucleotide sequence ID" value="NZ_CP068564.1"/>
</dbReference>
<dbReference type="OrthoDB" id="5290748at2"/>
<evidence type="ECO:0000313" key="14">
    <source>
        <dbReference type="Proteomes" id="UP000294567"/>
    </source>
</evidence>
<dbReference type="Gene3D" id="3.40.470.10">
    <property type="entry name" value="Uracil-DNA glycosylase-like domain"/>
    <property type="match status" value="1"/>
</dbReference>
<organism evidence="13 14">
    <name type="scientific">Keratinibaculum paraultunense</name>
    <dbReference type="NCBI Taxonomy" id="1278232"/>
    <lineage>
        <taxon>Bacteria</taxon>
        <taxon>Bacillati</taxon>
        <taxon>Bacillota</taxon>
        <taxon>Tissierellia</taxon>
        <taxon>Tissierellales</taxon>
        <taxon>Tepidimicrobiaceae</taxon>
        <taxon>Keratinibaculum</taxon>
    </lineage>
</organism>
<evidence type="ECO:0000256" key="2">
    <source>
        <dbReference type="ARBA" id="ARBA00006521"/>
    </source>
</evidence>
<keyword evidence="9" id="KW-0408">Iron</keyword>
<keyword evidence="8" id="KW-0378">Hydrolase</keyword>